<dbReference type="SUPFAM" id="SSF52540">
    <property type="entry name" value="P-loop containing nucleoside triphosphate hydrolases"/>
    <property type="match status" value="1"/>
</dbReference>
<dbReference type="PROSITE" id="PS50043">
    <property type="entry name" value="HTH_LUXR_2"/>
    <property type="match status" value="1"/>
</dbReference>
<dbReference type="STRING" id="84724.SAMN04488564_101733"/>
<dbReference type="InterPro" id="IPR041664">
    <property type="entry name" value="AAA_16"/>
</dbReference>
<keyword evidence="2" id="KW-0238">DNA-binding</keyword>
<dbReference type="Proteomes" id="UP000198583">
    <property type="component" value="Unassembled WGS sequence"/>
</dbReference>
<sequence>MTGTSDNSMTKARLAGLIERDDQWATLETLLTDSLSGSGRVALLTGPVASGKTELLHAFGEASGVGFVKATCSAFERDLPFGVASQIFHPLDAPDEVGELLDAAARSADGPTARQLHALCLALLDLTAETPLVIGIDDVQHADSSSLHWLLYLIRRLGQAKVLLMLSETASPRAAHTALHTELLRHPHCRDVQLAPLGSLGELFEASVHAVDAMALSGGNPLLVRSLLDDQRLCKPRDDGGLVIGPSYRRALVSCLHRSDHHVLPVARALAVTGEQATRESLGRLARADTETVASALDVMNEAGLLCDGWFRDPAARGAVLDDLSTQDRKEMYLGAALLLHDEGAPATEVAPYLVMADHSENPWMVPVFEEAAEHALRDEQIDTALRYLELAHRACVEVHGRAAIAAKLVRVEWRVNPSAAGRRLGTVVPAMRAGQLSDRDVTSLVQPMLWNCQVDESTEAMDRVRRTTTSSNGLRAMELWLACSHPTLARRATSTPETVKTRTVSLTSGPMLKAVTALANVLTYGNNDASATDAEHVLQAARPSDSGWWGPESAMLALQALVYADRLDVAAQWCDKLLDEARAKNLAVARAFFSCVRAEVSLRRGDLTTAFEHAQNALDLMPAGGWGVALGMPLGILINAATKMGRHEDAASFLEQPVPEAMFQSRYGLHYLYARGHHYLATSRHYAALADFLSCGELMTSWGVDQPGVVPWRTSAAEAWLLHGANRDEAKRLINEQLARLGPDASRTRGVALRLLAATNQPHNRPQLLQDAVVILEEYGDQYELARALADLSKAHQALREHRRAWTVARRAWHVANVCDAAELCEELLPSRGKVDGEDAPAEEKPADPIATLTDAERRVAALAAVGYTNREIASKLYITPSTIEQHLTRVYRKLNVKYRKDLPADLHSYLPSTA</sequence>
<dbReference type="SUPFAM" id="SSF46894">
    <property type="entry name" value="C-terminal effector domain of the bipartite response regulators"/>
    <property type="match status" value="1"/>
</dbReference>
<evidence type="ECO:0000256" key="3">
    <source>
        <dbReference type="ARBA" id="ARBA00023163"/>
    </source>
</evidence>
<dbReference type="InterPro" id="IPR027417">
    <property type="entry name" value="P-loop_NTPase"/>
</dbReference>
<keyword evidence="6" id="KW-1185">Reference proteome</keyword>
<dbReference type="Pfam" id="PF13191">
    <property type="entry name" value="AAA_16"/>
    <property type="match status" value="1"/>
</dbReference>
<dbReference type="InterPro" id="IPR000792">
    <property type="entry name" value="Tscrpt_reg_LuxR_C"/>
</dbReference>
<keyword evidence="3" id="KW-0804">Transcription</keyword>
<dbReference type="Gene3D" id="1.10.10.10">
    <property type="entry name" value="Winged helix-like DNA-binding domain superfamily/Winged helix DNA-binding domain"/>
    <property type="match status" value="1"/>
</dbReference>
<evidence type="ECO:0000256" key="2">
    <source>
        <dbReference type="ARBA" id="ARBA00023125"/>
    </source>
</evidence>
<evidence type="ECO:0000313" key="6">
    <source>
        <dbReference type="Proteomes" id="UP000198583"/>
    </source>
</evidence>
<evidence type="ECO:0000256" key="1">
    <source>
        <dbReference type="ARBA" id="ARBA00023015"/>
    </source>
</evidence>
<dbReference type="Gene3D" id="3.40.50.300">
    <property type="entry name" value="P-loop containing nucleotide triphosphate hydrolases"/>
    <property type="match status" value="1"/>
</dbReference>
<dbReference type="PANTHER" id="PTHR44688">
    <property type="entry name" value="DNA-BINDING TRANSCRIPTIONAL ACTIVATOR DEVR_DOSR"/>
    <property type="match status" value="1"/>
</dbReference>
<accession>A0A1I6D0M3</accession>
<evidence type="ECO:0000313" key="5">
    <source>
        <dbReference type="EMBL" id="SFQ98882.1"/>
    </source>
</evidence>
<dbReference type="PROSITE" id="PS00622">
    <property type="entry name" value="HTH_LUXR_1"/>
    <property type="match status" value="1"/>
</dbReference>
<gene>
    <name evidence="5" type="ORF">SAMN04488564_101733</name>
</gene>
<dbReference type="InterPro" id="IPR011990">
    <property type="entry name" value="TPR-like_helical_dom_sf"/>
</dbReference>
<dbReference type="SUPFAM" id="SSF48452">
    <property type="entry name" value="TPR-like"/>
    <property type="match status" value="1"/>
</dbReference>
<dbReference type="InterPro" id="IPR016032">
    <property type="entry name" value="Sig_transdc_resp-reg_C-effctor"/>
</dbReference>
<organism evidence="5 6">
    <name type="scientific">Lentzea waywayandensis</name>
    <dbReference type="NCBI Taxonomy" id="84724"/>
    <lineage>
        <taxon>Bacteria</taxon>
        <taxon>Bacillati</taxon>
        <taxon>Actinomycetota</taxon>
        <taxon>Actinomycetes</taxon>
        <taxon>Pseudonocardiales</taxon>
        <taxon>Pseudonocardiaceae</taxon>
        <taxon>Lentzea</taxon>
    </lineage>
</organism>
<dbReference type="GO" id="GO:0006355">
    <property type="term" value="P:regulation of DNA-templated transcription"/>
    <property type="evidence" value="ECO:0007669"/>
    <property type="project" value="InterPro"/>
</dbReference>
<dbReference type="Pfam" id="PF00196">
    <property type="entry name" value="GerE"/>
    <property type="match status" value="1"/>
</dbReference>
<dbReference type="RefSeq" id="WP_177320258.1">
    <property type="nucleotide sequence ID" value="NZ_FOYL01000001.1"/>
</dbReference>
<dbReference type="GO" id="GO:0003677">
    <property type="term" value="F:DNA binding"/>
    <property type="evidence" value="ECO:0007669"/>
    <property type="project" value="UniProtKB-KW"/>
</dbReference>
<name>A0A1I6D0M3_9PSEU</name>
<protein>
    <submittedName>
        <fullName evidence="5">Regulatory protein, luxR family</fullName>
    </submittedName>
</protein>
<keyword evidence="1" id="KW-0805">Transcription regulation</keyword>
<dbReference type="AlphaFoldDB" id="A0A1I6D0M3"/>
<evidence type="ECO:0000259" key="4">
    <source>
        <dbReference type="PROSITE" id="PS50043"/>
    </source>
</evidence>
<dbReference type="EMBL" id="FOYL01000001">
    <property type="protein sequence ID" value="SFQ98882.1"/>
    <property type="molecule type" value="Genomic_DNA"/>
</dbReference>
<dbReference type="InterPro" id="IPR036388">
    <property type="entry name" value="WH-like_DNA-bd_sf"/>
</dbReference>
<dbReference type="PANTHER" id="PTHR44688:SF16">
    <property type="entry name" value="DNA-BINDING TRANSCRIPTIONAL ACTIVATOR DEVR_DOSR"/>
    <property type="match status" value="1"/>
</dbReference>
<dbReference type="SMART" id="SM00421">
    <property type="entry name" value="HTH_LUXR"/>
    <property type="match status" value="1"/>
</dbReference>
<feature type="domain" description="HTH luxR-type" evidence="4">
    <location>
        <begin position="847"/>
        <end position="912"/>
    </location>
</feature>
<dbReference type="PRINTS" id="PR00038">
    <property type="entry name" value="HTHLUXR"/>
</dbReference>
<reference evidence="6" key="1">
    <citation type="submission" date="2016-10" db="EMBL/GenBank/DDBJ databases">
        <authorList>
            <person name="Varghese N."/>
            <person name="Submissions S."/>
        </authorList>
    </citation>
    <scope>NUCLEOTIDE SEQUENCE [LARGE SCALE GENOMIC DNA]</scope>
    <source>
        <strain evidence="6">DSM 44232</strain>
    </source>
</reference>
<dbReference type="CDD" id="cd06170">
    <property type="entry name" value="LuxR_C_like"/>
    <property type="match status" value="1"/>
</dbReference>
<proteinExistence type="predicted"/>